<evidence type="ECO:0000313" key="3">
    <source>
        <dbReference type="Proteomes" id="UP000248405"/>
    </source>
</evidence>
<gene>
    <name evidence="2" type="ORF">BO88DRAFT_408770</name>
</gene>
<feature type="signal peptide" evidence="1">
    <location>
        <begin position="1"/>
        <end position="29"/>
    </location>
</feature>
<dbReference type="GeneID" id="37212390"/>
<feature type="chain" id="PRO_5016455689" evidence="1">
    <location>
        <begin position="30"/>
        <end position="59"/>
    </location>
</feature>
<protein>
    <submittedName>
        <fullName evidence="2">Uncharacterized protein</fullName>
    </submittedName>
</protein>
<keyword evidence="3" id="KW-1185">Reference proteome</keyword>
<dbReference type="AlphaFoldDB" id="A0A319AUR0"/>
<dbReference type="Proteomes" id="UP000248405">
    <property type="component" value="Unassembled WGS sequence"/>
</dbReference>
<dbReference type="EMBL" id="KZ821646">
    <property type="protein sequence ID" value="PYH64097.1"/>
    <property type="molecule type" value="Genomic_DNA"/>
</dbReference>
<accession>A0A319AUR0</accession>
<sequence>MWLVKFNHCGSHFRIVCFACLLVGYLVDCGCDCEFRVGNSFGRYLSLLFVSTTEYTFGG</sequence>
<name>A0A319AUR0_ASPVC</name>
<reference evidence="2" key="1">
    <citation type="submission" date="2016-12" db="EMBL/GenBank/DDBJ databases">
        <title>The genomes of Aspergillus section Nigri reveals drivers in fungal speciation.</title>
        <authorList>
            <consortium name="DOE Joint Genome Institute"/>
            <person name="Vesth T.C."/>
            <person name="Nybo J."/>
            <person name="Theobald S."/>
            <person name="Brandl J."/>
            <person name="Frisvad J.C."/>
            <person name="Nielsen K.F."/>
            <person name="Lyhne E.K."/>
            <person name="Kogle M.E."/>
            <person name="Kuo A."/>
            <person name="Riley R."/>
            <person name="Clum A."/>
            <person name="Nolan M."/>
            <person name="Lipzen A."/>
            <person name="Salamov A."/>
            <person name="Henrissat B."/>
            <person name="Wiebenga A."/>
            <person name="De Vries R.P."/>
            <person name="Grigoriev I.V."/>
            <person name="Mortensen U.H."/>
            <person name="Andersen M.R."/>
            <person name="Baker S.E."/>
        </authorList>
    </citation>
    <scope>NUCLEOTIDE SEQUENCE [LARGE SCALE GENOMIC DNA]</scope>
    <source>
        <strain evidence="2">CBS 113365</strain>
    </source>
</reference>
<dbReference type="RefSeq" id="XP_025557891.1">
    <property type="nucleotide sequence ID" value="XM_025707798.1"/>
</dbReference>
<proteinExistence type="predicted"/>
<evidence type="ECO:0000256" key="1">
    <source>
        <dbReference type="SAM" id="SignalP"/>
    </source>
</evidence>
<keyword evidence="1" id="KW-0732">Signal</keyword>
<evidence type="ECO:0000313" key="2">
    <source>
        <dbReference type="EMBL" id="PYH64097.1"/>
    </source>
</evidence>
<organism evidence="2 3">
    <name type="scientific">Aspergillus vadensis (strain CBS 113365 / IMI 142717 / IBT 24658)</name>
    <dbReference type="NCBI Taxonomy" id="1448311"/>
    <lineage>
        <taxon>Eukaryota</taxon>
        <taxon>Fungi</taxon>
        <taxon>Dikarya</taxon>
        <taxon>Ascomycota</taxon>
        <taxon>Pezizomycotina</taxon>
        <taxon>Eurotiomycetes</taxon>
        <taxon>Eurotiomycetidae</taxon>
        <taxon>Eurotiales</taxon>
        <taxon>Aspergillaceae</taxon>
        <taxon>Aspergillus</taxon>
        <taxon>Aspergillus subgen. Circumdati</taxon>
    </lineage>
</organism>